<sequence>MHFYLLPDPAILADRKCAFLLAFFCFLMPNILLCEGNDLRVKGPHSAVVQVNGGLPDDPNAQIQTNAPLSLWCQAINVKNMEVVPVLQSVFRHNGVLYPAQLQQDGKNATFTKDVVTPGDAGVWNCAVSTRAHGNATGNINVHC</sequence>
<dbReference type="Proteomes" id="UP001201812">
    <property type="component" value="Unassembled WGS sequence"/>
</dbReference>
<accession>A0AAD4QXJ1</accession>
<dbReference type="InterPro" id="IPR013783">
    <property type="entry name" value="Ig-like_fold"/>
</dbReference>
<dbReference type="Pfam" id="PF26428">
    <property type="entry name" value="Zwei_Ig_N"/>
    <property type="match status" value="1"/>
</dbReference>
<feature type="domain" description="ZIG1/7 N-terminal" evidence="1">
    <location>
        <begin position="41"/>
        <end position="142"/>
    </location>
</feature>
<dbReference type="Gene3D" id="2.60.40.10">
    <property type="entry name" value="Immunoglobulins"/>
    <property type="match status" value="1"/>
</dbReference>
<reference evidence="2" key="1">
    <citation type="submission" date="2022-01" db="EMBL/GenBank/DDBJ databases">
        <title>Genome Sequence Resource for Two Populations of Ditylenchus destructor, the Migratory Endoparasitic Phytonematode.</title>
        <authorList>
            <person name="Zhang H."/>
            <person name="Lin R."/>
            <person name="Xie B."/>
        </authorList>
    </citation>
    <scope>NUCLEOTIDE SEQUENCE</scope>
    <source>
        <strain evidence="2">BazhouSP</strain>
    </source>
</reference>
<dbReference type="SUPFAM" id="SSF48726">
    <property type="entry name" value="Immunoglobulin"/>
    <property type="match status" value="1"/>
</dbReference>
<name>A0AAD4QXJ1_9BILA</name>
<evidence type="ECO:0000313" key="3">
    <source>
        <dbReference type="Proteomes" id="UP001201812"/>
    </source>
</evidence>
<keyword evidence="3" id="KW-1185">Reference proteome</keyword>
<organism evidence="2 3">
    <name type="scientific">Ditylenchus destructor</name>
    <dbReference type="NCBI Taxonomy" id="166010"/>
    <lineage>
        <taxon>Eukaryota</taxon>
        <taxon>Metazoa</taxon>
        <taxon>Ecdysozoa</taxon>
        <taxon>Nematoda</taxon>
        <taxon>Chromadorea</taxon>
        <taxon>Rhabditida</taxon>
        <taxon>Tylenchina</taxon>
        <taxon>Tylenchomorpha</taxon>
        <taxon>Sphaerularioidea</taxon>
        <taxon>Anguinidae</taxon>
        <taxon>Anguininae</taxon>
        <taxon>Ditylenchus</taxon>
    </lineage>
</organism>
<protein>
    <recommendedName>
        <fullName evidence="1">ZIG1/7 N-terminal domain-containing protein</fullName>
    </recommendedName>
</protein>
<dbReference type="AlphaFoldDB" id="A0AAD4QXJ1"/>
<evidence type="ECO:0000313" key="2">
    <source>
        <dbReference type="EMBL" id="KAI1702206.1"/>
    </source>
</evidence>
<dbReference type="EMBL" id="JAKKPZ010000103">
    <property type="protein sequence ID" value="KAI1702206.1"/>
    <property type="molecule type" value="Genomic_DNA"/>
</dbReference>
<gene>
    <name evidence="2" type="ORF">DdX_15621</name>
</gene>
<dbReference type="InterPro" id="IPR058814">
    <property type="entry name" value="ZIG1/7_N"/>
</dbReference>
<evidence type="ECO:0000259" key="1">
    <source>
        <dbReference type="Pfam" id="PF26428"/>
    </source>
</evidence>
<comment type="caution">
    <text evidence="2">The sequence shown here is derived from an EMBL/GenBank/DDBJ whole genome shotgun (WGS) entry which is preliminary data.</text>
</comment>
<proteinExistence type="predicted"/>
<dbReference type="InterPro" id="IPR036179">
    <property type="entry name" value="Ig-like_dom_sf"/>
</dbReference>